<evidence type="ECO:0000256" key="12">
    <source>
        <dbReference type="ARBA" id="ARBA00047899"/>
    </source>
</evidence>
<dbReference type="Gene3D" id="3.30.200.20">
    <property type="entry name" value="Phosphorylase Kinase, domain 1"/>
    <property type="match status" value="1"/>
</dbReference>
<dbReference type="PROSITE" id="PS00107">
    <property type="entry name" value="PROTEIN_KINASE_ATP"/>
    <property type="match status" value="1"/>
</dbReference>
<evidence type="ECO:0000256" key="5">
    <source>
        <dbReference type="ARBA" id="ARBA00022723"/>
    </source>
</evidence>
<keyword evidence="6" id="KW-0677">Repeat</keyword>
<comment type="cofactor">
    <cofactor evidence="1">
        <name>Mg(2+)</name>
        <dbReference type="ChEBI" id="CHEBI:18420"/>
    </cofactor>
</comment>
<keyword evidence="3 15" id="KW-0723">Serine/threonine-protein kinase</keyword>
<dbReference type="SMART" id="SM00220">
    <property type="entry name" value="S_TKc"/>
    <property type="match status" value="1"/>
</dbReference>
<evidence type="ECO:0000256" key="6">
    <source>
        <dbReference type="ARBA" id="ARBA00022737"/>
    </source>
</evidence>
<dbReference type="EMBL" id="HBIU01042453">
    <property type="protein sequence ID" value="CAE0640407.1"/>
    <property type="molecule type" value="Transcribed_RNA"/>
</dbReference>
<keyword evidence="5" id="KW-0479">Metal-binding</keyword>
<accession>A0A7S3Y416</accession>
<evidence type="ECO:0000256" key="14">
    <source>
        <dbReference type="PROSITE-ProRule" id="PRU10141"/>
    </source>
</evidence>
<evidence type="ECO:0000256" key="8">
    <source>
        <dbReference type="ARBA" id="ARBA00022777"/>
    </source>
</evidence>
<organism evidence="17">
    <name type="scientific">Heterosigma akashiwo</name>
    <name type="common">Chromophytic alga</name>
    <name type="synonym">Heterosigma carterae</name>
    <dbReference type="NCBI Taxonomy" id="2829"/>
    <lineage>
        <taxon>Eukaryota</taxon>
        <taxon>Sar</taxon>
        <taxon>Stramenopiles</taxon>
        <taxon>Ochrophyta</taxon>
        <taxon>Raphidophyceae</taxon>
        <taxon>Chattonellales</taxon>
        <taxon>Chattonellaceae</taxon>
        <taxon>Heterosigma</taxon>
    </lineage>
</organism>
<dbReference type="PROSITE" id="PS00108">
    <property type="entry name" value="PROTEIN_KINASE_ST"/>
    <property type="match status" value="1"/>
</dbReference>
<protein>
    <recommendedName>
        <fullName evidence="2">non-specific serine/threonine protein kinase</fullName>
        <ecNumber evidence="2">2.7.11.1</ecNumber>
    </recommendedName>
</protein>
<dbReference type="GO" id="GO:0004674">
    <property type="term" value="F:protein serine/threonine kinase activity"/>
    <property type="evidence" value="ECO:0007669"/>
    <property type="project" value="UniProtKB-KW"/>
</dbReference>
<evidence type="ECO:0000256" key="15">
    <source>
        <dbReference type="RuleBase" id="RU000304"/>
    </source>
</evidence>
<dbReference type="GO" id="GO:0005524">
    <property type="term" value="F:ATP binding"/>
    <property type="evidence" value="ECO:0007669"/>
    <property type="project" value="UniProtKB-UniRule"/>
</dbReference>
<dbReference type="InterPro" id="IPR017441">
    <property type="entry name" value="Protein_kinase_ATP_BS"/>
</dbReference>
<dbReference type="GO" id="GO:0046872">
    <property type="term" value="F:metal ion binding"/>
    <property type="evidence" value="ECO:0007669"/>
    <property type="project" value="UniProtKB-KW"/>
</dbReference>
<dbReference type="Gene3D" id="1.10.510.10">
    <property type="entry name" value="Transferase(Phosphotransferase) domain 1"/>
    <property type="match status" value="1"/>
</dbReference>
<name>A0A7S3Y416_HETAK</name>
<gene>
    <name evidence="17" type="ORF">HAKA00212_LOCUS19228</name>
</gene>
<feature type="domain" description="Protein kinase" evidence="16">
    <location>
        <begin position="73"/>
        <end position="331"/>
    </location>
</feature>
<keyword evidence="8" id="KW-0418">Kinase</keyword>
<dbReference type="InterPro" id="IPR011009">
    <property type="entry name" value="Kinase-like_dom_sf"/>
</dbReference>
<keyword evidence="4" id="KW-0808">Transferase</keyword>
<reference evidence="17" key="1">
    <citation type="submission" date="2021-01" db="EMBL/GenBank/DDBJ databases">
        <authorList>
            <person name="Corre E."/>
            <person name="Pelletier E."/>
            <person name="Niang G."/>
            <person name="Scheremetjew M."/>
            <person name="Finn R."/>
            <person name="Kale V."/>
            <person name="Holt S."/>
            <person name="Cochrane G."/>
            <person name="Meng A."/>
            <person name="Brown T."/>
            <person name="Cohen L."/>
        </authorList>
    </citation>
    <scope>NUCLEOTIDE SEQUENCE</scope>
    <source>
        <strain evidence="17">CCMP3107</strain>
    </source>
</reference>
<dbReference type="FunFam" id="3.30.200.20:FF:000315">
    <property type="entry name" value="Calcium-dependent protein kinase 3"/>
    <property type="match status" value="1"/>
</dbReference>
<evidence type="ECO:0000259" key="16">
    <source>
        <dbReference type="PROSITE" id="PS50011"/>
    </source>
</evidence>
<dbReference type="PROSITE" id="PS50011">
    <property type="entry name" value="PROTEIN_KINASE_DOM"/>
    <property type="match status" value="1"/>
</dbReference>
<evidence type="ECO:0000256" key="7">
    <source>
        <dbReference type="ARBA" id="ARBA00022741"/>
    </source>
</evidence>
<evidence type="ECO:0000256" key="9">
    <source>
        <dbReference type="ARBA" id="ARBA00022837"/>
    </source>
</evidence>
<dbReference type="AlphaFoldDB" id="A0A7S3Y416"/>
<evidence type="ECO:0000256" key="2">
    <source>
        <dbReference type="ARBA" id="ARBA00012513"/>
    </source>
</evidence>
<dbReference type="Pfam" id="PF00069">
    <property type="entry name" value="Pkinase"/>
    <property type="match status" value="1"/>
</dbReference>
<comment type="similarity">
    <text evidence="11">Belongs to the protein kinase superfamily. Ser/Thr protein kinase family. CDPK subfamily.</text>
</comment>
<dbReference type="CDD" id="cd05117">
    <property type="entry name" value="STKc_CAMK"/>
    <property type="match status" value="1"/>
</dbReference>
<evidence type="ECO:0000256" key="1">
    <source>
        <dbReference type="ARBA" id="ARBA00001946"/>
    </source>
</evidence>
<comment type="catalytic activity">
    <reaction evidence="12">
        <text>L-threonyl-[protein] + ATP = O-phospho-L-threonyl-[protein] + ADP + H(+)</text>
        <dbReference type="Rhea" id="RHEA:46608"/>
        <dbReference type="Rhea" id="RHEA-COMP:11060"/>
        <dbReference type="Rhea" id="RHEA-COMP:11605"/>
        <dbReference type="ChEBI" id="CHEBI:15378"/>
        <dbReference type="ChEBI" id="CHEBI:30013"/>
        <dbReference type="ChEBI" id="CHEBI:30616"/>
        <dbReference type="ChEBI" id="CHEBI:61977"/>
        <dbReference type="ChEBI" id="CHEBI:456216"/>
        <dbReference type="EC" id="2.7.11.1"/>
    </reaction>
</comment>
<evidence type="ECO:0000256" key="10">
    <source>
        <dbReference type="ARBA" id="ARBA00022840"/>
    </source>
</evidence>
<dbReference type="EC" id="2.7.11.1" evidence="2"/>
<keyword evidence="10 14" id="KW-0067">ATP-binding</keyword>
<comment type="catalytic activity">
    <reaction evidence="13">
        <text>L-seryl-[protein] + ATP = O-phospho-L-seryl-[protein] + ADP + H(+)</text>
        <dbReference type="Rhea" id="RHEA:17989"/>
        <dbReference type="Rhea" id="RHEA-COMP:9863"/>
        <dbReference type="Rhea" id="RHEA-COMP:11604"/>
        <dbReference type="ChEBI" id="CHEBI:15378"/>
        <dbReference type="ChEBI" id="CHEBI:29999"/>
        <dbReference type="ChEBI" id="CHEBI:30616"/>
        <dbReference type="ChEBI" id="CHEBI:83421"/>
        <dbReference type="ChEBI" id="CHEBI:456216"/>
        <dbReference type="EC" id="2.7.11.1"/>
    </reaction>
</comment>
<evidence type="ECO:0000256" key="4">
    <source>
        <dbReference type="ARBA" id="ARBA00022679"/>
    </source>
</evidence>
<dbReference type="FunFam" id="1.10.510.10:FF:000571">
    <property type="entry name" value="Maternal embryonic leucine zipper kinase"/>
    <property type="match status" value="1"/>
</dbReference>
<dbReference type="PANTHER" id="PTHR24347">
    <property type="entry name" value="SERINE/THREONINE-PROTEIN KINASE"/>
    <property type="match status" value="1"/>
</dbReference>
<dbReference type="InterPro" id="IPR008271">
    <property type="entry name" value="Ser/Thr_kinase_AS"/>
</dbReference>
<dbReference type="SUPFAM" id="SSF56112">
    <property type="entry name" value="Protein kinase-like (PK-like)"/>
    <property type="match status" value="1"/>
</dbReference>
<sequence length="380" mass="42740">MAAMGGAAGTVTPRPALRPYHDRKYAVFRRMVEDQLAYRALMASGGGEAENKAAKSGTLNIDFKNDQSFEGMYELQRELGSGSFSTVREGIHKQTNERFAVKVIKRMNLSREDEEALAEEVTILHGINHPNIIKVFDFFEEKDFYYLVTELMQGGELFDRIVKKTFYNEKEARDLVKILLSIVKHCHENDIVHRDLKPENLLMTSADDDIRFALADFGFAKLLRGNTLTLTEQCGTPGYVAPEILNGVPYGKPVDMWSFGVILYILLGGYAPFSENNQSKLFAKIKSGAYEFHPDFWGNVSSDAKDLIARMLQVDVAKRITVEAAYNHPWVQADADVLAERALDGNLEELRRFNARRKFKAGGKAIVAANRLASMIQQAK</sequence>
<keyword evidence="7 14" id="KW-0547">Nucleotide-binding</keyword>
<feature type="binding site" evidence="14">
    <location>
        <position position="102"/>
    </location>
    <ligand>
        <name>ATP</name>
        <dbReference type="ChEBI" id="CHEBI:30616"/>
    </ligand>
</feature>
<proteinExistence type="inferred from homology"/>
<evidence type="ECO:0000256" key="3">
    <source>
        <dbReference type="ARBA" id="ARBA00022527"/>
    </source>
</evidence>
<keyword evidence="9" id="KW-0106">Calcium</keyword>
<evidence type="ECO:0000256" key="13">
    <source>
        <dbReference type="ARBA" id="ARBA00048679"/>
    </source>
</evidence>
<dbReference type="InterPro" id="IPR000719">
    <property type="entry name" value="Prot_kinase_dom"/>
</dbReference>
<evidence type="ECO:0000256" key="11">
    <source>
        <dbReference type="ARBA" id="ARBA00024334"/>
    </source>
</evidence>
<evidence type="ECO:0000313" key="17">
    <source>
        <dbReference type="EMBL" id="CAE0640407.1"/>
    </source>
</evidence>